<dbReference type="PRINTS" id="PR00007">
    <property type="entry name" value="COMPLEMNTC1Q"/>
</dbReference>
<dbReference type="PROSITE" id="PS50871">
    <property type="entry name" value="C1Q"/>
    <property type="match status" value="1"/>
</dbReference>
<dbReference type="InterPro" id="IPR008983">
    <property type="entry name" value="Tumour_necrosis_fac-like_dom"/>
</dbReference>
<keyword evidence="3" id="KW-0732">Signal</keyword>
<dbReference type="PANTHER" id="PTHR22923">
    <property type="entry name" value="CEREBELLIN-RELATED"/>
    <property type="match status" value="1"/>
</dbReference>
<organism evidence="5">
    <name type="scientific">Pundamilia nyererei</name>
    <dbReference type="NCBI Taxonomy" id="303518"/>
    <lineage>
        <taxon>Eukaryota</taxon>
        <taxon>Metazoa</taxon>
        <taxon>Chordata</taxon>
        <taxon>Craniata</taxon>
        <taxon>Vertebrata</taxon>
        <taxon>Euteleostomi</taxon>
        <taxon>Actinopterygii</taxon>
        <taxon>Neopterygii</taxon>
        <taxon>Teleostei</taxon>
        <taxon>Neoteleostei</taxon>
        <taxon>Acanthomorphata</taxon>
        <taxon>Ovalentaria</taxon>
        <taxon>Cichlomorphae</taxon>
        <taxon>Cichliformes</taxon>
        <taxon>Cichlidae</taxon>
        <taxon>African cichlids</taxon>
        <taxon>Pseudocrenilabrinae</taxon>
        <taxon>Haplochromini</taxon>
        <taxon>Pundamilia</taxon>
    </lineage>
</organism>
<evidence type="ECO:0000256" key="3">
    <source>
        <dbReference type="ARBA" id="ARBA00022729"/>
    </source>
</evidence>
<name>A0A3B4F4X3_9CICH</name>
<dbReference type="Pfam" id="PF00386">
    <property type="entry name" value="C1q"/>
    <property type="match status" value="1"/>
</dbReference>
<evidence type="ECO:0000259" key="4">
    <source>
        <dbReference type="PROSITE" id="PS50871"/>
    </source>
</evidence>
<dbReference type="AlphaFoldDB" id="A0A3B4F4X3"/>
<evidence type="ECO:0000256" key="2">
    <source>
        <dbReference type="ARBA" id="ARBA00022525"/>
    </source>
</evidence>
<dbReference type="SUPFAM" id="SSF49842">
    <property type="entry name" value="TNF-like"/>
    <property type="match status" value="1"/>
</dbReference>
<accession>A0A3B4F4X3</accession>
<dbReference type="Gene3D" id="2.60.120.40">
    <property type="match status" value="1"/>
</dbReference>
<evidence type="ECO:0000256" key="1">
    <source>
        <dbReference type="ARBA" id="ARBA00004613"/>
    </source>
</evidence>
<keyword evidence="2" id="KW-0964">Secreted</keyword>
<dbReference type="GO" id="GO:0005576">
    <property type="term" value="C:extracellular region"/>
    <property type="evidence" value="ECO:0007669"/>
    <property type="project" value="UniProtKB-SubCell"/>
</dbReference>
<protein>
    <recommendedName>
        <fullName evidence="4">C1q domain-containing protein</fullName>
    </recommendedName>
</protein>
<reference evidence="5" key="1">
    <citation type="submission" date="2023-09" db="UniProtKB">
        <authorList>
            <consortium name="Ensembl"/>
        </authorList>
    </citation>
    <scope>IDENTIFICATION</scope>
</reference>
<feature type="domain" description="C1q" evidence="4">
    <location>
        <begin position="30"/>
        <end position="167"/>
    </location>
</feature>
<comment type="subcellular location">
    <subcellularLocation>
        <location evidence="1">Secreted</location>
    </subcellularLocation>
</comment>
<evidence type="ECO:0000313" key="5">
    <source>
        <dbReference type="Ensembl" id="ENSPNYP00000004978.1"/>
    </source>
</evidence>
<dbReference type="STRING" id="303518.ENSPNYP00000004978"/>
<dbReference type="PANTHER" id="PTHR22923:SF102">
    <property type="entry name" value="CEREBELLIN 13-RELATED"/>
    <property type="match status" value="1"/>
</dbReference>
<proteinExistence type="predicted"/>
<dbReference type="GeneTree" id="ENSGT00950000183116"/>
<dbReference type="Ensembl" id="ENSPNYT00000005103.1">
    <property type="protein sequence ID" value="ENSPNYP00000004978.1"/>
    <property type="gene ID" value="ENSPNYG00000003854.1"/>
</dbReference>
<dbReference type="InterPro" id="IPR001073">
    <property type="entry name" value="C1q_dom"/>
</dbReference>
<sequence length="167" mass="17976">QRKPCESLCAASEISFILHFLRTSSEAGESEVTRVAFSASQLETGSGYTGPYNTETTLVFKHVVTNTGNAYNKHTGIFTAPVRGVYHFVWTILANVDGIAGAVLVRNGEHIFLAYGNQGSGSVSGSHGASLLLEVGDQVFVRLWPNAKIYDNENHHNTFSGILEGGD</sequence>
<dbReference type="InterPro" id="IPR050822">
    <property type="entry name" value="Cerebellin_Synaptic_Org"/>
</dbReference>
<dbReference type="SMART" id="SM00110">
    <property type="entry name" value="C1Q"/>
    <property type="match status" value="1"/>
</dbReference>